<reference evidence="1 2" key="1">
    <citation type="journal article" date="2016" name="Nat. Commun.">
        <title>Thousands of microbial genomes shed light on interconnected biogeochemical processes in an aquifer system.</title>
        <authorList>
            <person name="Anantharaman K."/>
            <person name="Brown C.T."/>
            <person name="Hug L.A."/>
            <person name="Sharon I."/>
            <person name="Castelle C.J."/>
            <person name="Probst A.J."/>
            <person name="Thomas B.C."/>
            <person name="Singh A."/>
            <person name="Wilkins M.J."/>
            <person name="Karaoz U."/>
            <person name="Brodie E.L."/>
            <person name="Williams K.H."/>
            <person name="Hubbard S.S."/>
            <person name="Banfield J.F."/>
        </authorList>
    </citation>
    <scope>NUCLEOTIDE SEQUENCE [LARGE SCALE GENOMIC DNA]</scope>
</reference>
<dbReference type="Proteomes" id="UP000176791">
    <property type="component" value="Unassembled WGS sequence"/>
</dbReference>
<organism evidence="1 2">
    <name type="scientific">Candidatus Beckwithbacteria bacterium RIFCSPHIGHO2_12_FULL_47_17</name>
    <dbReference type="NCBI Taxonomy" id="1797460"/>
    <lineage>
        <taxon>Bacteria</taxon>
        <taxon>Candidatus Beckwithiibacteriota</taxon>
    </lineage>
</organism>
<dbReference type="AlphaFoldDB" id="A0A1F5DJX5"/>
<gene>
    <name evidence="1" type="ORF">A3E73_01210</name>
</gene>
<protein>
    <submittedName>
        <fullName evidence="1">Uncharacterized protein</fullName>
    </submittedName>
</protein>
<accession>A0A1F5DJX5</accession>
<evidence type="ECO:0000313" key="1">
    <source>
        <dbReference type="EMBL" id="OGD55415.1"/>
    </source>
</evidence>
<comment type="caution">
    <text evidence="1">The sequence shown here is derived from an EMBL/GenBank/DDBJ whole genome shotgun (WGS) entry which is preliminary data.</text>
</comment>
<dbReference type="STRING" id="1797460.A3E73_01210"/>
<sequence>MTELKRTNFLDTFSIVGRDRVNRPLTESRTCIRTDQIPTVKATVGAVNELGKELGFTLDLGVERSEELRECSDITLTSSQPIHSDFFSGTGVFWSTEVSVSAGMRMAKEVSAQDTKTILSAELAGVNTFQIISDEIQNSASSDPGRWQRAMEKIDAQLHPVRLDRPFFPGFFEMHEKG</sequence>
<evidence type="ECO:0000313" key="2">
    <source>
        <dbReference type="Proteomes" id="UP000176791"/>
    </source>
</evidence>
<dbReference type="EMBL" id="MEZN01000044">
    <property type="protein sequence ID" value="OGD55415.1"/>
    <property type="molecule type" value="Genomic_DNA"/>
</dbReference>
<proteinExistence type="predicted"/>
<name>A0A1F5DJX5_9BACT</name>